<organism evidence="2 3">
    <name type="scientific">Bacillus pretiosus</name>
    <dbReference type="NCBI Taxonomy" id="2983392"/>
    <lineage>
        <taxon>Bacteria</taxon>
        <taxon>Bacillati</taxon>
        <taxon>Bacillota</taxon>
        <taxon>Bacilli</taxon>
        <taxon>Bacillales</taxon>
        <taxon>Bacillaceae</taxon>
        <taxon>Bacillus</taxon>
    </lineage>
</organism>
<evidence type="ECO:0000313" key="2">
    <source>
        <dbReference type="EMBL" id="MCW1241967.1"/>
    </source>
</evidence>
<feature type="transmembrane region" description="Helical" evidence="1">
    <location>
        <begin position="50"/>
        <end position="71"/>
    </location>
</feature>
<dbReference type="RefSeq" id="WP_264462872.1">
    <property type="nucleotide sequence ID" value="NZ_JAOXJG010000026.1"/>
</dbReference>
<reference evidence="2" key="1">
    <citation type="submission" date="2022-10" db="EMBL/GenBank/DDBJ databases">
        <title>De novo draft assembly of the Pseudomonas pretiosus genome isolated from the plants rhizorohere.</title>
        <authorList>
            <person name="Robas M."/>
            <person name="Fernandez V.M."/>
            <person name="Provanza A."/>
            <person name="Jimenez P.A."/>
        </authorList>
    </citation>
    <scope>NUCLEOTIDE SEQUENCE</scope>
    <source>
        <strain evidence="2">SAICEU11T</strain>
    </source>
</reference>
<name>A0ABT3EYX1_9BACI</name>
<proteinExistence type="predicted"/>
<dbReference type="Proteomes" id="UP001060566">
    <property type="component" value="Unassembled WGS sequence"/>
</dbReference>
<evidence type="ECO:0000256" key="1">
    <source>
        <dbReference type="SAM" id="Phobius"/>
    </source>
</evidence>
<dbReference type="GeneID" id="301200828"/>
<keyword evidence="1" id="KW-1133">Transmembrane helix</keyword>
<sequence>MFDSIKAVKEKVINYLGRETTYTKKDAVVDIAVGAGSVLVFVELARQGSFVSVGAFAAVAMAGNFAKGMVLGETRGRKKLKGKVTKEAPKVATIRNLIAQENLDETFVVRFYTKNGKPIMQSAKPIYTYMNAVIEGSEGLENIELAASFNIEKYYTRKGDK</sequence>
<dbReference type="EMBL" id="JAOXJG010000026">
    <property type="protein sequence ID" value="MCW1241967.1"/>
    <property type="molecule type" value="Genomic_DNA"/>
</dbReference>
<protein>
    <submittedName>
        <fullName evidence="2">Uncharacterized protein</fullName>
    </submittedName>
</protein>
<keyword evidence="1" id="KW-0472">Membrane</keyword>
<keyword evidence="1" id="KW-0812">Transmembrane</keyword>
<keyword evidence="3" id="KW-1185">Reference proteome</keyword>
<gene>
    <name evidence="2" type="ORF">NGM45_23355</name>
</gene>
<evidence type="ECO:0000313" key="3">
    <source>
        <dbReference type="Proteomes" id="UP001060566"/>
    </source>
</evidence>
<comment type="caution">
    <text evidence="2">The sequence shown here is derived from an EMBL/GenBank/DDBJ whole genome shotgun (WGS) entry which is preliminary data.</text>
</comment>
<feature type="transmembrane region" description="Helical" evidence="1">
    <location>
        <begin position="27"/>
        <end position="44"/>
    </location>
</feature>
<accession>A0ABT3EYX1</accession>